<gene>
    <name evidence="2" type="ORF">F9C07_2579</name>
</gene>
<reference evidence="3" key="1">
    <citation type="journal article" date="2021" name="G3 (Bethesda)">
        <title>Chromosome assembled and annotated genome sequence of Aspergillus flavus NRRL 3357.</title>
        <authorList>
            <person name="Skerker J.M."/>
            <person name="Pianalto K.M."/>
            <person name="Mondo S.J."/>
            <person name="Yang K."/>
            <person name="Arkin A.P."/>
            <person name="Keller N.P."/>
            <person name="Grigoriev I.V."/>
            <person name="Louise Glass N.L."/>
        </authorList>
    </citation>
    <scope>NUCLEOTIDE SEQUENCE [LARGE SCALE GENOMIC DNA]</scope>
    <source>
        <strain evidence="3">ATCC 200026 / FGSC A1120 / IAM 13836 / NRRL 3357 / JCM 12722 / SRRC 167</strain>
    </source>
</reference>
<evidence type="ECO:0000313" key="2">
    <source>
        <dbReference type="EMBL" id="QRD82497.1"/>
    </source>
</evidence>
<accession>A0A7U2QS72</accession>
<sequence length="234" mass="26877">MGELMYGITLFTLRYTYCTIMANINPFRSRRLAYRAVEDTPEDDDFIHSIQSDPLSYATSNSTLLKPQTKRDTLNGYKKHLMEDALLAVIILLPTQNVHDQPGTAGPPQEIWTSIGIIALKKDEPGHGHHRKSSISIDIAKPYQNHGYGSEAIEWVVDWGFRKAGLHRIAVEAFSYNPGATRLYERLGFQFEGRQREAIWYDGDWHDLLIFGMLDREWKTQQQKKSKKGSSEQF</sequence>
<dbReference type="PANTHER" id="PTHR43415">
    <property type="entry name" value="SPERMIDINE N(1)-ACETYLTRANSFERASE"/>
    <property type="match status" value="1"/>
</dbReference>
<dbReference type="InterPro" id="IPR016181">
    <property type="entry name" value="Acyl_CoA_acyltransferase"/>
</dbReference>
<protein>
    <submittedName>
        <fullName evidence="2">GNAT family acetyltransferase</fullName>
    </submittedName>
</protein>
<dbReference type="InterPro" id="IPR000182">
    <property type="entry name" value="GNAT_dom"/>
</dbReference>
<dbReference type="Proteomes" id="UP000596276">
    <property type="component" value="Chromosome 2"/>
</dbReference>
<dbReference type="CDD" id="cd04301">
    <property type="entry name" value="NAT_SF"/>
    <property type="match status" value="1"/>
</dbReference>
<dbReference type="OMA" id="RVECNVF"/>
<dbReference type="SUPFAM" id="SSF55729">
    <property type="entry name" value="Acyl-CoA N-acyltransferases (Nat)"/>
    <property type="match status" value="1"/>
</dbReference>
<dbReference type="PANTHER" id="PTHR43415:SF3">
    <property type="entry name" value="GNAT-FAMILY ACETYLTRANSFERASE"/>
    <property type="match status" value="1"/>
</dbReference>
<proteinExistence type="predicted"/>
<dbReference type="EMBL" id="CP044622">
    <property type="protein sequence ID" value="QRD82497.1"/>
    <property type="molecule type" value="Genomic_DNA"/>
</dbReference>
<dbReference type="Gene3D" id="3.40.630.30">
    <property type="match status" value="1"/>
</dbReference>
<dbReference type="PROSITE" id="PS51186">
    <property type="entry name" value="GNAT"/>
    <property type="match status" value="1"/>
</dbReference>
<evidence type="ECO:0000259" key="1">
    <source>
        <dbReference type="PROSITE" id="PS51186"/>
    </source>
</evidence>
<name>A0A7U2QS72_ASPFN</name>
<dbReference type="Pfam" id="PF13302">
    <property type="entry name" value="Acetyltransf_3"/>
    <property type="match status" value="1"/>
</dbReference>
<organism evidence="2 3">
    <name type="scientific">Aspergillus flavus (strain ATCC 200026 / FGSC A1120 / IAM 13836 / NRRL 3357 / JCM 12722 / SRRC 167)</name>
    <dbReference type="NCBI Taxonomy" id="332952"/>
    <lineage>
        <taxon>Eukaryota</taxon>
        <taxon>Fungi</taxon>
        <taxon>Dikarya</taxon>
        <taxon>Ascomycota</taxon>
        <taxon>Pezizomycotina</taxon>
        <taxon>Eurotiomycetes</taxon>
        <taxon>Eurotiomycetidae</taxon>
        <taxon>Eurotiales</taxon>
        <taxon>Aspergillaceae</taxon>
        <taxon>Aspergillus</taxon>
        <taxon>Aspergillus subgen. Circumdati</taxon>
    </lineage>
</organism>
<dbReference type="GO" id="GO:0016747">
    <property type="term" value="F:acyltransferase activity, transferring groups other than amino-acyl groups"/>
    <property type="evidence" value="ECO:0007669"/>
    <property type="project" value="InterPro"/>
</dbReference>
<dbReference type="VEuPathDB" id="FungiDB:AFLA_001074"/>
<evidence type="ECO:0000313" key="3">
    <source>
        <dbReference type="Proteomes" id="UP000596276"/>
    </source>
</evidence>
<dbReference type="AlphaFoldDB" id="A0A7U2QS72"/>
<keyword evidence="3" id="KW-1185">Reference proteome</keyword>
<feature type="domain" description="N-acetyltransferase" evidence="1">
    <location>
        <begin position="115"/>
        <end position="215"/>
    </location>
</feature>
<dbReference type="VEuPathDB" id="FungiDB:F9C07_2579"/>